<dbReference type="PANTHER" id="PTHR12323">
    <property type="entry name" value="SR-RELATED CTD ASSOCIATED FACTOR 6"/>
    <property type="match status" value="1"/>
</dbReference>
<feature type="domain" description="CID" evidence="4">
    <location>
        <begin position="180"/>
        <end position="321"/>
    </location>
</feature>
<feature type="region of interest" description="Disordered" evidence="1">
    <location>
        <begin position="806"/>
        <end position="831"/>
    </location>
</feature>
<feature type="compositionally biased region" description="Basic and acidic residues" evidence="1">
    <location>
        <begin position="709"/>
        <end position="722"/>
    </location>
</feature>
<dbReference type="InterPro" id="IPR056721">
    <property type="entry name" value="DUF7819"/>
</dbReference>
<dbReference type="PANTHER" id="PTHR12323:SF0">
    <property type="entry name" value="CALCIUM HOMEOSTASIS ENDOPLASMIC RETICULUM PROTEIN"/>
    <property type="match status" value="1"/>
</dbReference>
<feature type="region of interest" description="Disordered" evidence="1">
    <location>
        <begin position="624"/>
        <end position="740"/>
    </location>
</feature>
<evidence type="ECO:0000259" key="3">
    <source>
        <dbReference type="PROSITE" id="PS50174"/>
    </source>
</evidence>
<feature type="compositionally biased region" description="Basic residues" evidence="1">
    <location>
        <begin position="682"/>
        <end position="694"/>
    </location>
</feature>
<evidence type="ECO:0000259" key="4">
    <source>
        <dbReference type="PROSITE" id="PS51391"/>
    </source>
</evidence>
<proteinExistence type="predicted"/>
<feature type="compositionally biased region" description="Basic and acidic residues" evidence="1">
    <location>
        <begin position="817"/>
        <end position="831"/>
    </location>
</feature>
<dbReference type="PROSITE" id="PS50128">
    <property type="entry name" value="SURP"/>
    <property type="match status" value="1"/>
</dbReference>
<dbReference type="OrthoDB" id="21470at2759"/>
<comment type="caution">
    <text evidence="5">The sequence shown here is derived from an EMBL/GenBank/DDBJ whole genome shotgun (WGS) entry which is preliminary data.</text>
</comment>
<dbReference type="PROSITE" id="PS51391">
    <property type="entry name" value="CID"/>
    <property type="match status" value="1"/>
</dbReference>
<dbReference type="AlphaFoldDB" id="A0A9Q0MJK8"/>
<dbReference type="InterPro" id="IPR000467">
    <property type="entry name" value="G_patch_dom"/>
</dbReference>
<dbReference type="SUPFAM" id="SSF48464">
    <property type="entry name" value="ENTH/VHS domain"/>
    <property type="match status" value="1"/>
</dbReference>
<dbReference type="GO" id="GO:0006396">
    <property type="term" value="P:RNA processing"/>
    <property type="evidence" value="ECO:0007669"/>
    <property type="project" value="InterPro"/>
</dbReference>
<dbReference type="Pfam" id="PF04818">
    <property type="entry name" value="CID"/>
    <property type="match status" value="1"/>
</dbReference>
<dbReference type="Pfam" id="PF25127">
    <property type="entry name" value="DUF7819"/>
    <property type="match status" value="1"/>
</dbReference>
<protein>
    <submittedName>
        <fullName evidence="5">Calcium homeostasis endoplasmic reticulum protein</fullName>
    </submittedName>
</protein>
<dbReference type="Pfam" id="PF01805">
    <property type="entry name" value="Surp"/>
    <property type="match status" value="1"/>
</dbReference>
<evidence type="ECO:0000313" key="6">
    <source>
        <dbReference type="Proteomes" id="UP001151699"/>
    </source>
</evidence>
<dbReference type="Proteomes" id="UP001151699">
    <property type="component" value="Unassembled WGS sequence"/>
</dbReference>
<dbReference type="GO" id="GO:0006874">
    <property type="term" value="P:intracellular calcium ion homeostasis"/>
    <property type="evidence" value="ECO:0007669"/>
    <property type="project" value="TreeGrafter"/>
</dbReference>
<feature type="domain" description="G-patch" evidence="3">
    <location>
        <begin position="745"/>
        <end position="796"/>
    </location>
</feature>
<evidence type="ECO:0000259" key="2">
    <source>
        <dbReference type="PROSITE" id="PS50128"/>
    </source>
</evidence>
<dbReference type="Gene3D" id="1.10.10.790">
    <property type="entry name" value="Surp module"/>
    <property type="match status" value="1"/>
</dbReference>
<feature type="region of interest" description="Disordered" evidence="1">
    <location>
        <begin position="413"/>
        <end position="433"/>
    </location>
</feature>
<dbReference type="PROSITE" id="PS50174">
    <property type="entry name" value="G_PATCH"/>
    <property type="match status" value="1"/>
</dbReference>
<dbReference type="Gene3D" id="1.25.40.90">
    <property type="match status" value="1"/>
</dbReference>
<dbReference type="InterPro" id="IPR000061">
    <property type="entry name" value="Surp"/>
</dbReference>
<feature type="compositionally biased region" description="Low complexity" evidence="1">
    <location>
        <begin position="695"/>
        <end position="705"/>
    </location>
</feature>
<dbReference type="GO" id="GO:0003723">
    <property type="term" value="F:RNA binding"/>
    <property type="evidence" value="ECO:0007669"/>
    <property type="project" value="InterPro"/>
</dbReference>
<keyword evidence="6" id="KW-1185">Reference proteome</keyword>
<dbReference type="InterPro" id="IPR008942">
    <property type="entry name" value="ENTH_VHS"/>
</dbReference>
<accession>A0A9Q0MJK8</accession>
<evidence type="ECO:0000256" key="1">
    <source>
        <dbReference type="SAM" id="MobiDB-lite"/>
    </source>
</evidence>
<dbReference type="SMART" id="SM00443">
    <property type="entry name" value="G_patch"/>
    <property type="match status" value="1"/>
</dbReference>
<dbReference type="InterPro" id="IPR035967">
    <property type="entry name" value="SWAP/Surp_sf"/>
</dbReference>
<feature type="compositionally biased region" description="Basic and acidic residues" evidence="1">
    <location>
        <begin position="624"/>
        <end position="633"/>
    </location>
</feature>
<dbReference type="Pfam" id="PF01585">
    <property type="entry name" value="G-patch"/>
    <property type="match status" value="1"/>
</dbReference>
<sequence length="831" mass="93458">MDLPPPPKDTGLRNIIDKLAEFVARNGPEFESITKVKQQDNPKFGFLYGGEHYHYYQWRVSTEQAILKQQGSIPQAQNIQQTSLASGNNPIMASNIPKQVMWNNGPVNHGTVNANTNTMNNSMAQLESLNLQQITLREQIVQSEQNLTAQHGVLLQQQQSQIDEAILKAQHDDLVNLADDNNIRLAEFDAILQPIIESCTKDSISAGKNWILQHTTDPSKCNVILQYLLKKALANGAPFTQKLYLIYLVNDVLHHCARKRADDLKNNLENIVIPMFCSGQLVANEDQQAKLTKLLSLWESKANFFDACVISKLQAPASSMQEYKENLKKTYSMVVQGIQQNTKTTFESYKQQHQAFVQHASQQIALIETQKQALVEQQAGPNAAQNQIPPLIPPNVDMKPMNNQHLNNLNNGSPMASSNNLIGSRNDRPSGPPPLMSQQVNIPGINMPAQSPSMNSYNNGNNSNIDLSGFSVMIAANVPLELPPIPYYHLLQNADIFNMKQNSNSSNFAHPPPNFLIPDLSKPPPGFSNPPAPEIVVEEVIPSSPYYELPAGLMVPLIRLEDCNYRPLDPEDLRLPPPMQPSERLLSAIEAFYSLPSHDRPRDGEGWEKLGLYEYYKVKNAARKEKEDEIEKGLRKRSRSPSPIVIETPKHNKLNKRRYRSKSRSKSRSRSRSRSKSPENRKSRKSNRFSRSPKRSSPNQSRRSLSPPPKRDRDRDRKERALSKSPPPSFFGGNFSKPTNDCIEESNKGHQMLMRMGWGGSGTGLGSHGQGIDTPISGGEVRDRQDQFKGVGVNLNDPYENFRKNKGAAFIHRMRSRDHDRKSKNHSPEPK</sequence>
<reference evidence="5" key="1">
    <citation type="submission" date="2022-07" db="EMBL/GenBank/DDBJ databases">
        <authorList>
            <person name="Trinca V."/>
            <person name="Uliana J.V.C."/>
            <person name="Torres T.T."/>
            <person name="Ward R.J."/>
            <person name="Monesi N."/>
        </authorList>
    </citation>
    <scope>NUCLEOTIDE SEQUENCE</scope>
    <source>
        <strain evidence="5">HSMRA1968</strain>
        <tissue evidence="5">Whole embryos</tissue>
    </source>
</reference>
<dbReference type="SMART" id="SM00648">
    <property type="entry name" value="SWAP"/>
    <property type="match status" value="1"/>
</dbReference>
<organism evidence="5 6">
    <name type="scientific">Pseudolycoriella hygida</name>
    <dbReference type="NCBI Taxonomy" id="35572"/>
    <lineage>
        <taxon>Eukaryota</taxon>
        <taxon>Metazoa</taxon>
        <taxon>Ecdysozoa</taxon>
        <taxon>Arthropoda</taxon>
        <taxon>Hexapoda</taxon>
        <taxon>Insecta</taxon>
        <taxon>Pterygota</taxon>
        <taxon>Neoptera</taxon>
        <taxon>Endopterygota</taxon>
        <taxon>Diptera</taxon>
        <taxon>Nematocera</taxon>
        <taxon>Sciaroidea</taxon>
        <taxon>Sciaridae</taxon>
        <taxon>Pseudolycoriella</taxon>
    </lineage>
</organism>
<dbReference type="EMBL" id="WJQU01003078">
    <property type="protein sequence ID" value="KAJ6627775.1"/>
    <property type="molecule type" value="Genomic_DNA"/>
</dbReference>
<dbReference type="SUPFAM" id="SSF109905">
    <property type="entry name" value="Surp module (SWAP domain)"/>
    <property type="match status" value="1"/>
</dbReference>
<feature type="compositionally biased region" description="Polar residues" evidence="1">
    <location>
        <begin position="413"/>
        <end position="423"/>
    </location>
</feature>
<feature type="compositionally biased region" description="Basic residues" evidence="1">
    <location>
        <begin position="651"/>
        <end position="675"/>
    </location>
</feature>
<gene>
    <name evidence="5" type="primary">Cherp</name>
    <name evidence="5" type="ORF">Bhyg_16975</name>
</gene>
<feature type="domain" description="SURP motif" evidence="2">
    <location>
        <begin position="15"/>
        <end position="57"/>
    </location>
</feature>
<evidence type="ECO:0000313" key="5">
    <source>
        <dbReference type="EMBL" id="KAJ6627775.1"/>
    </source>
</evidence>
<name>A0A9Q0MJK8_9DIPT</name>
<dbReference type="GO" id="GO:0048471">
    <property type="term" value="C:perinuclear region of cytoplasm"/>
    <property type="evidence" value="ECO:0007669"/>
    <property type="project" value="TreeGrafter"/>
</dbReference>
<dbReference type="InterPro" id="IPR006569">
    <property type="entry name" value="CID_dom"/>
</dbReference>